<keyword evidence="7 9" id="KW-1133">Transmembrane helix</keyword>
<evidence type="ECO:0000256" key="7">
    <source>
        <dbReference type="ARBA" id="ARBA00022989"/>
    </source>
</evidence>
<dbReference type="PANTHER" id="PTHR32243:SF50">
    <property type="entry name" value="MALTOSE_MALTODEXTRIN TRANSPORT SYSTEM PERMEASE PROTEIN MALG"/>
    <property type="match status" value="1"/>
</dbReference>
<comment type="similarity">
    <text evidence="2">Belongs to the binding-protein-dependent transport system permease family. MalFG subfamily.</text>
</comment>
<keyword evidence="5 11" id="KW-0762">Sugar transport</keyword>
<evidence type="ECO:0000256" key="4">
    <source>
        <dbReference type="ARBA" id="ARBA00022475"/>
    </source>
</evidence>
<dbReference type="GO" id="GO:0005886">
    <property type="term" value="C:plasma membrane"/>
    <property type="evidence" value="ECO:0007669"/>
    <property type="project" value="UniProtKB-SubCell"/>
</dbReference>
<evidence type="ECO:0000313" key="12">
    <source>
        <dbReference type="Proteomes" id="UP000295008"/>
    </source>
</evidence>
<feature type="transmembrane region" description="Helical" evidence="9">
    <location>
        <begin position="196"/>
        <end position="215"/>
    </location>
</feature>
<proteinExistence type="inferred from homology"/>
<feature type="transmembrane region" description="Helical" evidence="9">
    <location>
        <begin position="107"/>
        <end position="129"/>
    </location>
</feature>
<organism evidence="11 12">
    <name type="scientific">Hydrogenispora ethanolica</name>
    <dbReference type="NCBI Taxonomy" id="1082276"/>
    <lineage>
        <taxon>Bacteria</taxon>
        <taxon>Bacillati</taxon>
        <taxon>Bacillota</taxon>
        <taxon>Hydrogenispora</taxon>
    </lineage>
</organism>
<dbReference type="Pfam" id="PF00528">
    <property type="entry name" value="BPD_transp_1"/>
    <property type="match status" value="1"/>
</dbReference>
<evidence type="ECO:0000313" key="11">
    <source>
        <dbReference type="EMBL" id="TCL60844.1"/>
    </source>
</evidence>
<evidence type="ECO:0000256" key="9">
    <source>
        <dbReference type="RuleBase" id="RU363032"/>
    </source>
</evidence>
<feature type="transmembrane region" description="Helical" evidence="9">
    <location>
        <begin position="6"/>
        <end position="29"/>
    </location>
</feature>
<feature type="transmembrane region" description="Helical" evidence="9">
    <location>
        <begin position="141"/>
        <end position="163"/>
    </location>
</feature>
<evidence type="ECO:0000256" key="3">
    <source>
        <dbReference type="ARBA" id="ARBA00022448"/>
    </source>
</evidence>
<keyword evidence="4" id="KW-1003">Cell membrane</keyword>
<gene>
    <name evidence="11" type="ORF">EDC14_10353</name>
</gene>
<feature type="transmembrane region" description="Helical" evidence="9">
    <location>
        <begin position="71"/>
        <end position="95"/>
    </location>
</feature>
<keyword evidence="6 9" id="KW-0812">Transmembrane</keyword>
<name>A0A4R1R5N8_HYDET</name>
<dbReference type="InterPro" id="IPR050901">
    <property type="entry name" value="BP-dep_ABC_trans_perm"/>
</dbReference>
<keyword evidence="8 9" id="KW-0472">Membrane</keyword>
<comment type="subcellular location">
    <subcellularLocation>
        <location evidence="1 9">Cell membrane</location>
        <topology evidence="1 9">Multi-pass membrane protein</topology>
    </subcellularLocation>
</comment>
<dbReference type="EMBL" id="SLUN01000035">
    <property type="protein sequence ID" value="TCL60844.1"/>
    <property type="molecule type" value="Genomic_DNA"/>
</dbReference>
<evidence type="ECO:0000256" key="6">
    <source>
        <dbReference type="ARBA" id="ARBA00022692"/>
    </source>
</evidence>
<feature type="transmembrane region" description="Helical" evidence="9">
    <location>
        <begin position="243"/>
        <end position="264"/>
    </location>
</feature>
<dbReference type="InterPro" id="IPR035906">
    <property type="entry name" value="MetI-like_sf"/>
</dbReference>
<accession>A0A4R1R5N8</accession>
<dbReference type="Proteomes" id="UP000295008">
    <property type="component" value="Unassembled WGS sequence"/>
</dbReference>
<dbReference type="PANTHER" id="PTHR32243">
    <property type="entry name" value="MALTOSE TRANSPORT SYSTEM PERMEASE-RELATED"/>
    <property type="match status" value="1"/>
</dbReference>
<sequence length="280" mass="31674">MKAPFSLARGIIFLLLLTLSFLFLVPFLWTLFTSLKTNQEIYSSQIIILPTVVTLEHYVKVLTQMKEFVNFFWNTVSITFWSVAGTVLLSAMMGYAFGKLDFFGKKIYLMFIMIILTLPYAIYLIPIYIMENRAGLVDSHLGLILPYIAINLPMSIFVMRGIFINIPNEIAESAWIDGCNFYQVWSKVMLPLSRPGLAVVLIFAFINVWGEFMFARTLTSSPAAQTLAVGITFLRDEAASWQYGTLCAVITLTLIPLLIVFLSMQNYFIEKGLMEGALKG</sequence>
<keyword evidence="12" id="KW-1185">Reference proteome</keyword>
<dbReference type="InterPro" id="IPR000515">
    <property type="entry name" value="MetI-like"/>
</dbReference>
<dbReference type="SUPFAM" id="SSF161098">
    <property type="entry name" value="MetI-like"/>
    <property type="match status" value="1"/>
</dbReference>
<evidence type="ECO:0000256" key="5">
    <source>
        <dbReference type="ARBA" id="ARBA00022597"/>
    </source>
</evidence>
<evidence type="ECO:0000256" key="2">
    <source>
        <dbReference type="ARBA" id="ARBA00009047"/>
    </source>
</evidence>
<comment type="caution">
    <text evidence="11">The sequence shown here is derived from an EMBL/GenBank/DDBJ whole genome shotgun (WGS) entry which is preliminary data.</text>
</comment>
<reference evidence="11 12" key="1">
    <citation type="submission" date="2019-03" db="EMBL/GenBank/DDBJ databases">
        <title>Genomic Encyclopedia of Type Strains, Phase IV (KMG-IV): sequencing the most valuable type-strain genomes for metagenomic binning, comparative biology and taxonomic classification.</title>
        <authorList>
            <person name="Goeker M."/>
        </authorList>
    </citation>
    <scope>NUCLEOTIDE SEQUENCE [LARGE SCALE GENOMIC DNA]</scope>
    <source>
        <strain evidence="11 12">LX-B</strain>
    </source>
</reference>
<evidence type="ECO:0000256" key="1">
    <source>
        <dbReference type="ARBA" id="ARBA00004651"/>
    </source>
</evidence>
<feature type="domain" description="ABC transmembrane type-1" evidence="10">
    <location>
        <begin position="72"/>
        <end position="264"/>
    </location>
</feature>
<evidence type="ECO:0000259" key="10">
    <source>
        <dbReference type="PROSITE" id="PS50928"/>
    </source>
</evidence>
<dbReference type="RefSeq" id="WP_132016304.1">
    <property type="nucleotide sequence ID" value="NZ_SLUN01000035.1"/>
</dbReference>
<dbReference type="PROSITE" id="PS50928">
    <property type="entry name" value="ABC_TM1"/>
    <property type="match status" value="1"/>
</dbReference>
<protein>
    <submittedName>
        <fullName evidence="11">Multiple sugar transport system permease protein/raffinose/stachyose/melibiose transport system permease protein</fullName>
    </submittedName>
</protein>
<dbReference type="CDD" id="cd06261">
    <property type="entry name" value="TM_PBP2"/>
    <property type="match status" value="1"/>
</dbReference>
<evidence type="ECO:0000256" key="8">
    <source>
        <dbReference type="ARBA" id="ARBA00023136"/>
    </source>
</evidence>
<keyword evidence="3 9" id="KW-0813">Transport</keyword>
<dbReference type="AlphaFoldDB" id="A0A4R1R5N8"/>
<dbReference type="Gene3D" id="1.10.3720.10">
    <property type="entry name" value="MetI-like"/>
    <property type="match status" value="1"/>
</dbReference>
<dbReference type="OrthoDB" id="9787837at2"/>
<dbReference type="GO" id="GO:0055085">
    <property type="term" value="P:transmembrane transport"/>
    <property type="evidence" value="ECO:0007669"/>
    <property type="project" value="InterPro"/>
</dbReference>